<dbReference type="Proteomes" id="UP000275267">
    <property type="component" value="Unassembled WGS sequence"/>
</dbReference>
<sequence>MWMDIFIVVETSDSRTGPSMFSSRPGRRHRPCMHATTDNTRRDTRTSRIPTKLCSAGRAGLAFYLAAAAQVAVVGRGGGGLQPQLLVELADEVVGLGVHALVAAPVLRHGGERRVGDAQRPDPRGAATQDPRHHGRRRRGGHPSGRRHGRRAPAGLHLGAQHLERPRHGRRVQAAVLAARAAPAALEGEEPVVLRVRRRGGAAELHLPGVAVERCQRGGRRAGRTVGGEVAVAVARRVGEEAAQRPAGELAAAEEEVDVHHDALAGEAAAQHVAHGEHHVPQPPRQPGLHGPPRRRRREIHLGKGKQIEF</sequence>
<evidence type="ECO:0000313" key="3">
    <source>
        <dbReference type="Proteomes" id="UP000275267"/>
    </source>
</evidence>
<protein>
    <submittedName>
        <fullName evidence="2">Uncharacterized protein</fullName>
    </submittedName>
</protein>
<proteinExistence type="predicted"/>
<reference evidence="3" key="1">
    <citation type="journal article" date="2019" name="Nat. Commun.">
        <title>The genome of broomcorn millet.</title>
        <authorList>
            <person name="Zou C."/>
            <person name="Miki D."/>
            <person name="Li D."/>
            <person name="Tang Q."/>
            <person name="Xiao L."/>
            <person name="Rajput S."/>
            <person name="Deng P."/>
            <person name="Jia W."/>
            <person name="Huang R."/>
            <person name="Zhang M."/>
            <person name="Sun Y."/>
            <person name="Hu J."/>
            <person name="Fu X."/>
            <person name="Schnable P.S."/>
            <person name="Li F."/>
            <person name="Zhang H."/>
            <person name="Feng B."/>
            <person name="Zhu X."/>
            <person name="Liu R."/>
            <person name="Schnable J.C."/>
            <person name="Zhu J.-K."/>
            <person name="Zhang H."/>
        </authorList>
    </citation>
    <scope>NUCLEOTIDE SEQUENCE [LARGE SCALE GENOMIC DNA]</scope>
</reference>
<gene>
    <name evidence="2" type="ORF">C2845_PM06G09880</name>
</gene>
<feature type="region of interest" description="Disordered" evidence="1">
    <location>
        <begin position="269"/>
        <end position="310"/>
    </location>
</feature>
<feature type="region of interest" description="Disordered" evidence="1">
    <location>
        <begin position="112"/>
        <end position="170"/>
    </location>
</feature>
<organism evidence="2 3">
    <name type="scientific">Panicum miliaceum</name>
    <name type="common">Proso millet</name>
    <name type="synonym">Broomcorn millet</name>
    <dbReference type="NCBI Taxonomy" id="4540"/>
    <lineage>
        <taxon>Eukaryota</taxon>
        <taxon>Viridiplantae</taxon>
        <taxon>Streptophyta</taxon>
        <taxon>Embryophyta</taxon>
        <taxon>Tracheophyta</taxon>
        <taxon>Spermatophyta</taxon>
        <taxon>Magnoliopsida</taxon>
        <taxon>Liliopsida</taxon>
        <taxon>Poales</taxon>
        <taxon>Poaceae</taxon>
        <taxon>PACMAD clade</taxon>
        <taxon>Panicoideae</taxon>
        <taxon>Panicodae</taxon>
        <taxon>Paniceae</taxon>
        <taxon>Panicinae</taxon>
        <taxon>Panicum</taxon>
        <taxon>Panicum sect. Panicum</taxon>
    </lineage>
</organism>
<feature type="region of interest" description="Disordered" evidence="1">
    <location>
        <begin position="17"/>
        <end position="46"/>
    </location>
</feature>
<comment type="caution">
    <text evidence="2">The sequence shown here is derived from an EMBL/GenBank/DDBJ whole genome shotgun (WGS) entry which is preliminary data.</text>
</comment>
<accession>A0A3L6RBQ5</accession>
<evidence type="ECO:0000313" key="2">
    <source>
        <dbReference type="EMBL" id="RLN00014.1"/>
    </source>
</evidence>
<feature type="compositionally biased region" description="Basic and acidic residues" evidence="1">
    <location>
        <begin position="300"/>
        <end position="310"/>
    </location>
</feature>
<dbReference type="AlphaFoldDB" id="A0A3L6RBQ5"/>
<name>A0A3L6RBQ5_PANMI</name>
<evidence type="ECO:0000256" key="1">
    <source>
        <dbReference type="SAM" id="MobiDB-lite"/>
    </source>
</evidence>
<feature type="compositionally biased region" description="Basic residues" evidence="1">
    <location>
        <begin position="133"/>
        <end position="151"/>
    </location>
</feature>
<dbReference type="EMBL" id="PQIB02000009">
    <property type="protein sequence ID" value="RLN00014.1"/>
    <property type="molecule type" value="Genomic_DNA"/>
</dbReference>
<keyword evidence="3" id="KW-1185">Reference proteome</keyword>
<feature type="compositionally biased region" description="Basic and acidic residues" evidence="1">
    <location>
        <begin position="112"/>
        <end position="123"/>
    </location>
</feature>